<dbReference type="Pfam" id="PF03992">
    <property type="entry name" value="ABM"/>
    <property type="match status" value="1"/>
</dbReference>
<accession>A0A4Q1CIV3</accession>
<proteinExistence type="predicted"/>
<dbReference type="SUPFAM" id="SSF54909">
    <property type="entry name" value="Dimeric alpha+beta barrel"/>
    <property type="match status" value="1"/>
</dbReference>
<evidence type="ECO:0000259" key="1">
    <source>
        <dbReference type="Pfam" id="PF03992"/>
    </source>
</evidence>
<evidence type="ECO:0000313" key="2">
    <source>
        <dbReference type="EMBL" id="RXK60561.1"/>
    </source>
</evidence>
<keyword evidence="3" id="KW-1185">Reference proteome</keyword>
<evidence type="ECO:0000313" key="3">
    <source>
        <dbReference type="Proteomes" id="UP000290204"/>
    </source>
</evidence>
<protein>
    <recommendedName>
        <fullName evidence="1">ABM domain-containing protein</fullName>
    </recommendedName>
</protein>
<organism evidence="2 3">
    <name type="scientific">Lacibacter luteus</name>
    <dbReference type="NCBI Taxonomy" id="2508719"/>
    <lineage>
        <taxon>Bacteria</taxon>
        <taxon>Pseudomonadati</taxon>
        <taxon>Bacteroidota</taxon>
        <taxon>Chitinophagia</taxon>
        <taxon>Chitinophagales</taxon>
        <taxon>Chitinophagaceae</taxon>
        <taxon>Lacibacter</taxon>
    </lineage>
</organism>
<reference evidence="2 3" key="1">
    <citation type="submission" date="2019-01" db="EMBL/GenBank/DDBJ databases">
        <title>Lacibacter sp. strain TTM-7.</title>
        <authorList>
            <person name="Chen W.-M."/>
        </authorList>
    </citation>
    <scope>NUCLEOTIDE SEQUENCE [LARGE SCALE GENOMIC DNA]</scope>
    <source>
        <strain evidence="2 3">TTM-7</strain>
    </source>
</reference>
<dbReference type="RefSeq" id="WP_129130522.1">
    <property type="nucleotide sequence ID" value="NZ_SDHW01000002.1"/>
</dbReference>
<dbReference type="InterPro" id="IPR007138">
    <property type="entry name" value="ABM_dom"/>
</dbReference>
<name>A0A4Q1CIV3_9BACT</name>
<dbReference type="OrthoDB" id="1363507at2"/>
<dbReference type="Proteomes" id="UP000290204">
    <property type="component" value="Unassembled WGS sequence"/>
</dbReference>
<comment type="caution">
    <text evidence="2">The sequence shown here is derived from an EMBL/GenBank/DDBJ whole genome shotgun (WGS) entry which is preliminary data.</text>
</comment>
<dbReference type="InterPro" id="IPR011008">
    <property type="entry name" value="Dimeric_a/b-barrel"/>
</dbReference>
<sequence length="99" mass="11293">MKQIVVEFNVAGGTERQYNQIWDDLKAAGHEHPRGIISHVGFEKPGAWCVVDVWESQEAFDEFSKTLVPLLEKNGFTNERPVVYPAHYVYIGETEHAYA</sequence>
<dbReference type="EMBL" id="SDHW01000002">
    <property type="protein sequence ID" value="RXK60561.1"/>
    <property type="molecule type" value="Genomic_DNA"/>
</dbReference>
<feature type="domain" description="ABM" evidence="1">
    <location>
        <begin position="4"/>
        <end position="66"/>
    </location>
</feature>
<gene>
    <name evidence="2" type="ORF">ESA94_08825</name>
</gene>
<dbReference type="AlphaFoldDB" id="A0A4Q1CIV3"/>